<organism evidence="11 12">
    <name type="scientific">Tropilaelaps mercedesae</name>
    <dbReference type="NCBI Taxonomy" id="418985"/>
    <lineage>
        <taxon>Eukaryota</taxon>
        <taxon>Metazoa</taxon>
        <taxon>Ecdysozoa</taxon>
        <taxon>Arthropoda</taxon>
        <taxon>Chelicerata</taxon>
        <taxon>Arachnida</taxon>
        <taxon>Acari</taxon>
        <taxon>Parasitiformes</taxon>
        <taxon>Mesostigmata</taxon>
        <taxon>Gamasina</taxon>
        <taxon>Dermanyssoidea</taxon>
        <taxon>Laelapidae</taxon>
        <taxon>Tropilaelaps</taxon>
    </lineage>
</organism>
<accession>A0A1V9XHX4</accession>
<dbReference type="EC" id="2.3.1.199" evidence="10"/>
<evidence type="ECO:0000256" key="4">
    <source>
        <dbReference type="ARBA" id="ARBA00022692"/>
    </source>
</evidence>
<evidence type="ECO:0000313" key="12">
    <source>
        <dbReference type="Proteomes" id="UP000192247"/>
    </source>
</evidence>
<keyword evidence="12" id="KW-1185">Reference proteome</keyword>
<dbReference type="GO" id="GO:0034625">
    <property type="term" value="P:fatty acid elongation, monounsaturated fatty acid"/>
    <property type="evidence" value="ECO:0007669"/>
    <property type="project" value="TreeGrafter"/>
</dbReference>
<comment type="subcellular location">
    <subcellularLocation>
        <location evidence="1">Membrane</location>
        <topology evidence="1">Multi-pass membrane protein</topology>
    </subcellularLocation>
</comment>
<comment type="similarity">
    <text evidence="10">Belongs to the ELO family.</text>
</comment>
<evidence type="ECO:0000256" key="9">
    <source>
        <dbReference type="ARBA" id="ARBA00023160"/>
    </source>
</evidence>
<feature type="transmembrane region" description="Helical" evidence="10">
    <location>
        <begin position="150"/>
        <end position="170"/>
    </location>
</feature>
<keyword evidence="4 10" id="KW-0812">Transmembrane</keyword>
<dbReference type="GO" id="GO:0042761">
    <property type="term" value="P:very long-chain fatty acid biosynthetic process"/>
    <property type="evidence" value="ECO:0007669"/>
    <property type="project" value="TreeGrafter"/>
</dbReference>
<dbReference type="GO" id="GO:0009922">
    <property type="term" value="F:fatty acid elongase activity"/>
    <property type="evidence" value="ECO:0007669"/>
    <property type="project" value="UniProtKB-EC"/>
</dbReference>
<reference evidence="11 12" key="1">
    <citation type="journal article" date="2017" name="Gigascience">
        <title>Draft genome of the honey bee ectoparasitic mite, Tropilaelaps mercedesae, is shaped by the parasitic life history.</title>
        <authorList>
            <person name="Dong X."/>
            <person name="Armstrong S.D."/>
            <person name="Xia D."/>
            <person name="Makepeace B.L."/>
            <person name="Darby A.C."/>
            <person name="Kadowaki T."/>
        </authorList>
    </citation>
    <scope>NUCLEOTIDE SEQUENCE [LARGE SCALE GENOMIC DNA]</scope>
    <source>
        <strain evidence="11">Wuxi-XJTLU</strain>
    </source>
</reference>
<keyword evidence="3 10" id="KW-0808">Transferase</keyword>
<dbReference type="InterPro" id="IPR002076">
    <property type="entry name" value="ELO_fam"/>
</dbReference>
<dbReference type="InParanoid" id="A0A1V9XHX4"/>
<evidence type="ECO:0000256" key="6">
    <source>
        <dbReference type="ARBA" id="ARBA00022989"/>
    </source>
</evidence>
<feature type="transmembrane region" description="Helical" evidence="10">
    <location>
        <begin position="98"/>
        <end position="116"/>
    </location>
</feature>
<evidence type="ECO:0000256" key="1">
    <source>
        <dbReference type="ARBA" id="ARBA00004141"/>
    </source>
</evidence>
<keyword evidence="9 10" id="KW-0275">Fatty acid biosynthesis</keyword>
<feature type="transmembrane region" description="Helical" evidence="10">
    <location>
        <begin position="128"/>
        <end position="144"/>
    </location>
</feature>
<name>A0A1V9XHX4_9ACAR</name>
<dbReference type="GO" id="GO:0030148">
    <property type="term" value="P:sphingolipid biosynthetic process"/>
    <property type="evidence" value="ECO:0007669"/>
    <property type="project" value="TreeGrafter"/>
</dbReference>
<evidence type="ECO:0000256" key="5">
    <source>
        <dbReference type="ARBA" id="ARBA00022832"/>
    </source>
</evidence>
<dbReference type="PANTHER" id="PTHR11157">
    <property type="entry name" value="FATTY ACID ACYL TRANSFERASE-RELATED"/>
    <property type="match status" value="1"/>
</dbReference>
<dbReference type="GO" id="GO:0019367">
    <property type="term" value="P:fatty acid elongation, saturated fatty acid"/>
    <property type="evidence" value="ECO:0007669"/>
    <property type="project" value="TreeGrafter"/>
</dbReference>
<dbReference type="Pfam" id="PF01151">
    <property type="entry name" value="ELO"/>
    <property type="match status" value="1"/>
</dbReference>
<dbReference type="OrthoDB" id="434092at2759"/>
<evidence type="ECO:0000256" key="7">
    <source>
        <dbReference type="ARBA" id="ARBA00023098"/>
    </source>
</evidence>
<keyword evidence="7 10" id="KW-0443">Lipid metabolism</keyword>
<dbReference type="GO" id="GO:0034626">
    <property type="term" value="P:fatty acid elongation, polyunsaturated fatty acid"/>
    <property type="evidence" value="ECO:0007669"/>
    <property type="project" value="TreeGrafter"/>
</dbReference>
<feature type="transmembrane region" description="Helical" evidence="10">
    <location>
        <begin position="190"/>
        <end position="208"/>
    </location>
</feature>
<evidence type="ECO:0000256" key="2">
    <source>
        <dbReference type="ARBA" id="ARBA00022516"/>
    </source>
</evidence>
<evidence type="ECO:0000256" key="8">
    <source>
        <dbReference type="ARBA" id="ARBA00023136"/>
    </source>
</evidence>
<dbReference type="AlphaFoldDB" id="A0A1V9XHX4"/>
<dbReference type="Proteomes" id="UP000192247">
    <property type="component" value="Unassembled WGS sequence"/>
</dbReference>
<dbReference type="PANTHER" id="PTHR11157:SF69">
    <property type="entry name" value="ELONGATION OF VERY LONG CHAIN FATTY ACIDS PROTEIN 7"/>
    <property type="match status" value="1"/>
</dbReference>
<feature type="transmembrane region" description="Helical" evidence="10">
    <location>
        <begin position="214"/>
        <end position="235"/>
    </location>
</feature>
<dbReference type="STRING" id="418985.A0A1V9XHX4"/>
<comment type="caution">
    <text evidence="11">The sequence shown here is derived from an EMBL/GenBank/DDBJ whole genome shotgun (WGS) entry which is preliminary data.</text>
</comment>
<protein>
    <recommendedName>
        <fullName evidence="10">Elongation of very long chain fatty acids protein</fullName>
        <ecNumber evidence="10">2.3.1.199</ecNumber>
    </recommendedName>
    <alternativeName>
        <fullName evidence="10">Very-long-chain 3-oxoacyl-CoA synthase</fullName>
    </alternativeName>
</protein>
<dbReference type="GO" id="GO:0005789">
    <property type="term" value="C:endoplasmic reticulum membrane"/>
    <property type="evidence" value="ECO:0007669"/>
    <property type="project" value="TreeGrafter"/>
</dbReference>
<keyword evidence="5 10" id="KW-0276">Fatty acid metabolism</keyword>
<keyword evidence="6 10" id="KW-1133">Transmembrane helix</keyword>
<evidence type="ECO:0000256" key="3">
    <source>
        <dbReference type="ARBA" id="ARBA00022679"/>
    </source>
</evidence>
<proteinExistence type="inferred from homology"/>
<sequence length="277" mass="32115">MLAALLGSFILTVKSGLEYTLKPSLQVFLPRFMRDRKPFRLTNVIRLYNLALVATNAYFFSRLAPLTYLGEGGYNLLCQGVDVLLRDERTLRILSLTYYYSIIRIVEFMDTVFFVLRKKFSQASALNVSHHCISVALPWWGLAYGSDGQVMLLVLVNMAIHVVMYFYYFLSSFGPSIQRYLFWKKYLTRVQIAQFIVTAIHMSIPLVVDCGYPKSTSVITLLSMVYFIVMFGHFYRRTYNKNIHMNIITSNPDIINQIKEDTAVSKEFLPVRRRQTP</sequence>
<keyword evidence="2 10" id="KW-0444">Lipid biosynthesis</keyword>
<gene>
    <name evidence="11" type="ORF">BIW11_09933</name>
</gene>
<keyword evidence="8 10" id="KW-0472">Membrane</keyword>
<evidence type="ECO:0000313" key="11">
    <source>
        <dbReference type="EMBL" id="OQR73134.1"/>
    </source>
</evidence>
<dbReference type="EMBL" id="MNPL01010409">
    <property type="protein sequence ID" value="OQR73134.1"/>
    <property type="molecule type" value="Genomic_DNA"/>
</dbReference>
<comment type="catalytic activity">
    <reaction evidence="10">
        <text>a very-long-chain acyl-CoA + malonyl-CoA + H(+) = a very-long-chain 3-oxoacyl-CoA + CO2 + CoA</text>
        <dbReference type="Rhea" id="RHEA:32727"/>
        <dbReference type="ChEBI" id="CHEBI:15378"/>
        <dbReference type="ChEBI" id="CHEBI:16526"/>
        <dbReference type="ChEBI" id="CHEBI:57287"/>
        <dbReference type="ChEBI" id="CHEBI:57384"/>
        <dbReference type="ChEBI" id="CHEBI:90725"/>
        <dbReference type="ChEBI" id="CHEBI:90736"/>
        <dbReference type="EC" id="2.3.1.199"/>
    </reaction>
</comment>
<evidence type="ECO:0000256" key="10">
    <source>
        <dbReference type="RuleBase" id="RU361115"/>
    </source>
</evidence>